<dbReference type="Proteomes" id="UP001168821">
    <property type="component" value="Unassembled WGS sequence"/>
</dbReference>
<reference evidence="1" key="1">
    <citation type="journal article" date="2023" name="G3 (Bethesda)">
        <title>Whole genome assemblies of Zophobas morio and Tenebrio molitor.</title>
        <authorList>
            <person name="Kaur S."/>
            <person name="Stinson S.A."/>
            <person name="diCenzo G.C."/>
        </authorList>
    </citation>
    <scope>NUCLEOTIDE SEQUENCE</scope>
    <source>
        <strain evidence="1">QUZm001</strain>
    </source>
</reference>
<evidence type="ECO:0000313" key="1">
    <source>
        <dbReference type="EMBL" id="KAJ3666153.1"/>
    </source>
</evidence>
<keyword evidence="2" id="KW-1185">Reference proteome</keyword>
<evidence type="ECO:0000313" key="2">
    <source>
        <dbReference type="Proteomes" id="UP001168821"/>
    </source>
</evidence>
<dbReference type="EMBL" id="JALNTZ010000001">
    <property type="protein sequence ID" value="KAJ3666153.1"/>
    <property type="molecule type" value="Genomic_DNA"/>
</dbReference>
<proteinExistence type="predicted"/>
<gene>
    <name evidence="1" type="ORF">Zmor_001607</name>
</gene>
<dbReference type="AlphaFoldDB" id="A0AA38J2W4"/>
<name>A0AA38J2W4_9CUCU</name>
<organism evidence="1 2">
    <name type="scientific">Zophobas morio</name>
    <dbReference type="NCBI Taxonomy" id="2755281"/>
    <lineage>
        <taxon>Eukaryota</taxon>
        <taxon>Metazoa</taxon>
        <taxon>Ecdysozoa</taxon>
        <taxon>Arthropoda</taxon>
        <taxon>Hexapoda</taxon>
        <taxon>Insecta</taxon>
        <taxon>Pterygota</taxon>
        <taxon>Neoptera</taxon>
        <taxon>Endopterygota</taxon>
        <taxon>Coleoptera</taxon>
        <taxon>Polyphaga</taxon>
        <taxon>Cucujiformia</taxon>
        <taxon>Tenebrionidae</taxon>
        <taxon>Zophobas</taxon>
    </lineage>
</organism>
<protein>
    <submittedName>
        <fullName evidence="1">Uncharacterized protein</fullName>
    </submittedName>
</protein>
<sequence>MRTVKAAQHFVIDMQATRDLGPCERSVVRPKREPRGPGHPISCPHCFALDGIQPFLHSPAKRFGKCRPDMSVRQSCPSTSSKPSNFPLIKFVPEGYIPPEPINAQSSTSLVRRGVVVAPSVPLSLRRLKGRYPRGFCQVYRMGWERLLGGLGPNQGGISTPLCVKFHPMVSILERTKIVGDVFEHGISTLQQRPSDSPPDFGSCSLLPHISISIFGRELLALLDSGREMTCMNEEEFSALSSGRRIANQSKG</sequence>
<comment type="caution">
    <text evidence="1">The sequence shown here is derived from an EMBL/GenBank/DDBJ whole genome shotgun (WGS) entry which is preliminary data.</text>
</comment>
<accession>A0AA38J2W4</accession>